<comment type="caution">
    <text evidence="1">The sequence shown here is derived from an EMBL/GenBank/DDBJ whole genome shotgun (WGS) entry which is preliminary data.</text>
</comment>
<name>A0AAV0XMS9_9HEMI</name>
<dbReference type="Proteomes" id="UP001160148">
    <property type="component" value="Unassembled WGS sequence"/>
</dbReference>
<evidence type="ECO:0000313" key="2">
    <source>
        <dbReference type="Proteomes" id="UP001160148"/>
    </source>
</evidence>
<proteinExistence type="predicted"/>
<reference evidence="1 2" key="1">
    <citation type="submission" date="2023-01" db="EMBL/GenBank/DDBJ databases">
        <authorList>
            <person name="Whitehead M."/>
        </authorList>
    </citation>
    <scope>NUCLEOTIDE SEQUENCE [LARGE SCALE GENOMIC DNA]</scope>
</reference>
<evidence type="ECO:0000313" key="1">
    <source>
        <dbReference type="EMBL" id="CAI6369048.1"/>
    </source>
</evidence>
<gene>
    <name evidence="1" type="ORF">MEUPH1_LOCUS23336</name>
</gene>
<dbReference type="AlphaFoldDB" id="A0AAV0XMS9"/>
<organism evidence="1 2">
    <name type="scientific">Macrosiphum euphorbiae</name>
    <name type="common">potato aphid</name>
    <dbReference type="NCBI Taxonomy" id="13131"/>
    <lineage>
        <taxon>Eukaryota</taxon>
        <taxon>Metazoa</taxon>
        <taxon>Ecdysozoa</taxon>
        <taxon>Arthropoda</taxon>
        <taxon>Hexapoda</taxon>
        <taxon>Insecta</taxon>
        <taxon>Pterygota</taxon>
        <taxon>Neoptera</taxon>
        <taxon>Paraneoptera</taxon>
        <taxon>Hemiptera</taxon>
        <taxon>Sternorrhyncha</taxon>
        <taxon>Aphidomorpha</taxon>
        <taxon>Aphidoidea</taxon>
        <taxon>Aphididae</taxon>
        <taxon>Macrosiphini</taxon>
        <taxon>Macrosiphum</taxon>
    </lineage>
</organism>
<sequence length="217" mass="24679">MKAINSLAKFRSSQLKEIQTCISDLTTRVENLVADNAAFRAEISVLRSRIELLKSRPVHSSDSPSMIFRESTERSKIEFNAIAYGVLESAANTAALRFKDDLLILENHLKDLSISVPTEKKHIRLGKSTDKKPKPLKIICRSKNDASQLISNFHFQAWNRVSPLPAFRIVRDKTTLERDLLRKAHRDLERKMDSGPSDLTISYVNRVPTVVRPIQKT</sequence>
<dbReference type="EMBL" id="CARXXK010000005">
    <property type="protein sequence ID" value="CAI6369048.1"/>
    <property type="molecule type" value="Genomic_DNA"/>
</dbReference>
<protein>
    <recommendedName>
        <fullName evidence="3">Endonuclease-reverse transcriptase</fullName>
    </recommendedName>
</protein>
<evidence type="ECO:0008006" key="3">
    <source>
        <dbReference type="Google" id="ProtNLM"/>
    </source>
</evidence>
<accession>A0AAV0XMS9</accession>
<keyword evidence="2" id="KW-1185">Reference proteome</keyword>